<proteinExistence type="predicted"/>
<dbReference type="AlphaFoldDB" id="A0A2S9WS08"/>
<dbReference type="RefSeq" id="WP_105982109.1">
    <property type="nucleotide sequence ID" value="NZ_MQUC01000003.1"/>
</dbReference>
<reference evidence="1 2" key="1">
    <citation type="submission" date="2016-11" db="EMBL/GenBank/DDBJ databases">
        <title>Trade-off between light-utilization and light-protection in marine flavobacteria.</title>
        <authorList>
            <person name="Kumagai Y."/>
        </authorList>
    </citation>
    <scope>NUCLEOTIDE SEQUENCE [LARGE SCALE GENOMIC DNA]</scope>
    <source>
        <strain evidence="1 2">JCM 17109</strain>
    </source>
</reference>
<dbReference type="OrthoDB" id="939755at2"/>
<evidence type="ECO:0000313" key="1">
    <source>
        <dbReference type="EMBL" id="PRP66270.1"/>
    </source>
</evidence>
<accession>A0A2S9WS08</accession>
<name>A0A2S9WS08_9FLAO</name>
<evidence type="ECO:0008006" key="3">
    <source>
        <dbReference type="Google" id="ProtNLM"/>
    </source>
</evidence>
<protein>
    <recommendedName>
        <fullName evidence="3">SIR2-like domain-containing protein</fullName>
    </recommendedName>
</protein>
<evidence type="ECO:0000313" key="2">
    <source>
        <dbReference type="Proteomes" id="UP000239532"/>
    </source>
</evidence>
<keyword evidence="2" id="KW-1185">Reference proteome</keyword>
<sequence length="367" mass="43225">MSSSPKITYWFGAGASYHSVPIQKKLTQSMYDFADYLESLPSRDSYFDHKNPLYNDRAHLSTLIKEYCKRAFEYGTIDTVARKLWFSFADNDLDVLKFCVDSYFSWWHYRTITNPKAIPYLNNDKKEQYESIDHRYFGLLAILLDRNNSQWAHQLDKNINFLTYNYDLQLECAICELSGITFDTGFFLENLNTGMLPKDSKDFKNRQIIHLNGHSAFHLNKNGELSPNFRQQNLQTEKTFYATLIKQFSERDQNNIGKDISYAWEMDAEKLERSREILSQTDHLVIVGYSFPAFNRRIDLDLLTNLKVSAKVTLQDCNPQMEALDSILPEDINRDRVKFKKEVEQFFIPPEIFGQRKRKKQPRITVR</sequence>
<organism evidence="1 2">
    <name type="scientific">Nonlabens agnitus</name>
    <dbReference type="NCBI Taxonomy" id="870484"/>
    <lineage>
        <taxon>Bacteria</taxon>
        <taxon>Pseudomonadati</taxon>
        <taxon>Bacteroidota</taxon>
        <taxon>Flavobacteriia</taxon>
        <taxon>Flavobacteriales</taxon>
        <taxon>Flavobacteriaceae</taxon>
        <taxon>Nonlabens</taxon>
    </lineage>
</organism>
<gene>
    <name evidence="1" type="ORF">BST86_03770</name>
</gene>
<comment type="caution">
    <text evidence="1">The sequence shown here is derived from an EMBL/GenBank/DDBJ whole genome shotgun (WGS) entry which is preliminary data.</text>
</comment>
<dbReference type="Proteomes" id="UP000239532">
    <property type="component" value="Unassembled WGS sequence"/>
</dbReference>
<dbReference type="EMBL" id="MQUC01000003">
    <property type="protein sequence ID" value="PRP66270.1"/>
    <property type="molecule type" value="Genomic_DNA"/>
</dbReference>